<reference evidence="1 2" key="1">
    <citation type="submission" date="2020-08" db="EMBL/GenBank/DDBJ databases">
        <title>A Genomic Blueprint of the Chicken Gut Microbiome.</title>
        <authorList>
            <person name="Gilroy R."/>
            <person name="Ravi A."/>
            <person name="Getino M."/>
            <person name="Pursley I."/>
            <person name="Horton D.L."/>
            <person name="Alikhan N.-F."/>
            <person name="Baker D."/>
            <person name="Gharbi K."/>
            <person name="Hall N."/>
            <person name="Watson M."/>
            <person name="Adriaenssens E.M."/>
            <person name="Foster-Nyarko E."/>
            <person name="Jarju S."/>
            <person name="Secka A."/>
            <person name="Antonio M."/>
            <person name="Oren A."/>
            <person name="Chaudhuri R."/>
            <person name="La Ragione R.M."/>
            <person name="Hildebrand F."/>
            <person name="Pallen M.J."/>
        </authorList>
    </citation>
    <scope>NUCLEOTIDE SEQUENCE [LARGE SCALE GENOMIC DNA]</scope>
    <source>
        <strain evidence="1 2">Sa3CUN2</strain>
    </source>
</reference>
<name>A0ABR8PD49_9LACO</name>
<proteinExistence type="predicted"/>
<gene>
    <name evidence="1" type="ORF">H9564_05470</name>
</gene>
<organism evidence="1 2">
    <name type="scientific">Limosilactobacillus avistercoris</name>
    <dbReference type="NCBI Taxonomy" id="2762243"/>
    <lineage>
        <taxon>Bacteria</taxon>
        <taxon>Bacillati</taxon>
        <taxon>Bacillota</taxon>
        <taxon>Bacilli</taxon>
        <taxon>Lactobacillales</taxon>
        <taxon>Lactobacillaceae</taxon>
        <taxon>Limosilactobacillus</taxon>
    </lineage>
</organism>
<dbReference type="RefSeq" id="WP_191684494.1">
    <property type="nucleotide sequence ID" value="NZ_JACSQW010000012.1"/>
</dbReference>
<dbReference type="EMBL" id="JACSQW010000012">
    <property type="protein sequence ID" value="MBD7895156.1"/>
    <property type="molecule type" value="Genomic_DNA"/>
</dbReference>
<protein>
    <submittedName>
        <fullName evidence="1">Uncharacterized protein</fullName>
    </submittedName>
</protein>
<keyword evidence="2" id="KW-1185">Reference proteome</keyword>
<sequence length="93" mass="10829">MKANININNLEETSTYLSIVEGLEQALSDSLDMLFSHVPDEKEEHLKTVDIYSTFYELRRDQNKIFSLTAATTDVLKRVHKTLDTEINNYYIE</sequence>
<evidence type="ECO:0000313" key="2">
    <source>
        <dbReference type="Proteomes" id="UP000616837"/>
    </source>
</evidence>
<accession>A0ABR8PD49</accession>
<dbReference type="Proteomes" id="UP000616837">
    <property type="component" value="Unassembled WGS sequence"/>
</dbReference>
<comment type="caution">
    <text evidence="1">The sequence shown here is derived from an EMBL/GenBank/DDBJ whole genome shotgun (WGS) entry which is preliminary data.</text>
</comment>
<evidence type="ECO:0000313" key="1">
    <source>
        <dbReference type="EMBL" id="MBD7895156.1"/>
    </source>
</evidence>